<dbReference type="InterPro" id="IPR052161">
    <property type="entry name" value="Mycobact_Acyl-CoA_DH"/>
</dbReference>
<evidence type="ECO:0000313" key="5">
    <source>
        <dbReference type="Proteomes" id="UP001168613"/>
    </source>
</evidence>
<dbReference type="Gene3D" id="2.40.110.10">
    <property type="entry name" value="Butyryl-CoA Dehydrogenase, subunit A, domain 2"/>
    <property type="match status" value="1"/>
</dbReference>
<organism evidence="4 5">
    <name type="scientific">Alcaligenes endophyticus</name>
    <dbReference type="NCBI Taxonomy" id="1929088"/>
    <lineage>
        <taxon>Bacteria</taxon>
        <taxon>Pseudomonadati</taxon>
        <taxon>Pseudomonadota</taxon>
        <taxon>Betaproteobacteria</taxon>
        <taxon>Burkholderiales</taxon>
        <taxon>Alcaligenaceae</taxon>
        <taxon>Alcaligenes</taxon>
    </lineage>
</organism>
<dbReference type="Pfam" id="PF02771">
    <property type="entry name" value="Acyl-CoA_dh_N"/>
    <property type="match status" value="1"/>
</dbReference>
<dbReference type="RefSeq" id="WP_266123862.1">
    <property type="nucleotide sequence ID" value="NZ_JAJHNU010000005.1"/>
</dbReference>
<evidence type="ECO:0000259" key="3">
    <source>
        <dbReference type="Pfam" id="PF02771"/>
    </source>
</evidence>
<dbReference type="EMBL" id="JAJHNU010000005">
    <property type="protein sequence ID" value="MDN4122609.1"/>
    <property type="molecule type" value="Genomic_DNA"/>
</dbReference>
<dbReference type="InterPro" id="IPR046373">
    <property type="entry name" value="Acyl-CoA_Oxase/DH_mid-dom_sf"/>
</dbReference>
<dbReference type="InterPro" id="IPR013786">
    <property type="entry name" value="AcylCoA_DH/ox_N"/>
</dbReference>
<dbReference type="PROSITE" id="PS00072">
    <property type="entry name" value="ACYL_COA_DH_1"/>
    <property type="match status" value="1"/>
</dbReference>
<evidence type="ECO:0000313" key="4">
    <source>
        <dbReference type="EMBL" id="MDN4122609.1"/>
    </source>
</evidence>
<reference evidence="4" key="1">
    <citation type="submission" date="2021-11" db="EMBL/GenBank/DDBJ databases">
        <title>Draft genome sequence of Alcaligenes endophyticus type strain CCUG 75668T.</title>
        <authorList>
            <person name="Salva-Serra F."/>
            <person name="Duran R.E."/>
            <person name="Seeger M."/>
            <person name="Moore E.R.B."/>
            <person name="Jaen-Luchoro D."/>
        </authorList>
    </citation>
    <scope>NUCLEOTIDE SEQUENCE</scope>
    <source>
        <strain evidence="4">CCUG 75668</strain>
    </source>
</reference>
<comment type="caution">
    <text evidence="4">The sequence shown here is derived from an EMBL/GenBank/DDBJ whole genome shotgun (WGS) entry which is preliminary data.</text>
</comment>
<keyword evidence="1" id="KW-0560">Oxidoreductase</keyword>
<dbReference type="Gene3D" id="1.10.540.10">
    <property type="entry name" value="Acyl-CoA dehydrogenase/oxidase, N-terminal domain"/>
    <property type="match status" value="1"/>
</dbReference>
<accession>A0ABT8EMS9</accession>
<proteinExistence type="predicted"/>
<feature type="domain" description="Acyl-CoA dehydrogenase/oxidase N-terminal" evidence="3">
    <location>
        <begin position="13"/>
        <end position="122"/>
    </location>
</feature>
<dbReference type="SUPFAM" id="SSF56645">
    <property type="entry name" value="Acyl-CoA dehydrogenase NM domain-like"/>
    <property type="match status" value="1"/>
</dbReference>
<dbReference type="InterPro" id="IPR037069">
    <property type="entry name" value="AcylCoA_DH/ox_N_sf"/>
</dbReference>
<evidence type="ECO:0000259" key="2">
    <source>
        <dbReference type="Pfam" id="PF02770"/>
    </source>
</evidence>
<dbReference type="InterPro" id="IPR009100">
    <property type="entry name" value="AcylCoA_DH/oxidase_NM_dom_sf"/>
</dbReference>
<dbReference type="PANTHER" id="PTHR43292:SF4">
    <property type="entry name" value="ACYL-COA DEHYDROGENASE FADE34"/>
    <property type="match status" value="1"/>
</dbReference>
<evidence type="ECO:0000256" key="1">
    <source>
        <dbReference type="ARBA" id="ARBA00023002"/>
    </source>
</evidence>
<protein>
    <submittedName>
        <fullName evidence="4">Acyl-CoA dehydrogenase family protein</fullName>
    </submittedName>
</protein>
<sequence length="383" mass="41886">MIHHLEVACIPAELKSLRCGIKAFIAEHLPAAAPEQRARSWMGFNAEFSQMLAKHGWLGLTLPRVYGGQGMGFFARFIVAEELLAVGAPVAAHWIADRQSGPLIARYGTEEQKQFYLPKICAAQAFFCIGMSEANSGSDLASIRSHAVDAGEHWCLSGSKIWTTYAQHAHYMLALVRTDGSPTDRQQGLSQLIIDLRLPGITIRPITDLAGDEHFCEVFFDEVKIPKNALIGERGKGWEQVNAELAYERSGPERLLSSIVLAQEYLSYLHTQPSLTDNDYALLGKMVQWLSTLRAMSLSLTAALEAGQNPALAAALVKDLGTSIEQSIPAWIADSLGENPDAQLPASLLRTLAYTEQMAPTFSLRGGTREILRGIIARGMGLR</sequence>
<dbReference type="PANTHER" id="PTHR43292">
    <property type="entry name" value="ACYL-COA DEHYDROGENASE"/>
    <property type="match status" value="1"/>
</dbReference>
<dbReference type="InterPro" id="IPR006089">
    <property type="entry name" value="Acyl-CoA_DH_CS"/>
</dbReference>
<dbReference type="Gene3D" id="1.20.140.10">
    <property type="entry name" value="Butyryl-CoA Dehydrogenase, subunit A, domain 3"/>
    <property type="match status" value="1"/>
</dbReference>
<dbReference type="InterPro" id="IPR006091">
    <property type="entry name" value="Acyl-CoA_Oxase/DH_mid-dom"/>
</dbReference>
<dbReference type="Proteomes" id="UP001168613">
    <property type="component" value="Unassembled WGS sequence"/>
</dbReference>
<keyword evidence="5" id="KW-1185">Reference proteome</keyword>
<name>A0ABT8EMS9_9BURK</name>
<feature type="domain" description="Acyl-CoA oxidase/dehydrogenase middle" evidence="2">
    <location>
        <begin position="128"/>
        <end position="223"/>
    </location>
</feature>
<gene>
    <name evidence="4" type="ORF">LMS43_15045</name>
</gene>
<dbReference type="Pfam" id="PF02770">
    <property type="entry name" value="Acyl-CoA_dh_M"/>
    <property type="match status" value="1"/>
</dbReference>